<accession>A0AC35GBU6</accession>
<evidence type="ECO:0000313" key="2">
    <source>
        <dbReference type="WBParaSite" id="PS1159_v2.g3310.t1"/>
    </source>
</evidence>
<sequence>MLQKLIDWANPKKLSDDAMKYTHLITMLKNHCAPATNVFAQRVRLFNERQHQGQSVQEYISHMAQLLGQCDMSTMSAEQYGVLAILRGLESDELRQYLMNPSNNLADVETTRSLAVNFEQSRMAAKEIKSRDDRSKPLGMNVVGKGYKCSYCGGDHQRGKEKCPAKGATCNKCGKRDHFAKVCRSRNSPEQKVGVGNQQSRFTPRRQNVVAAAAEGDDSQRLNGLYGILKLSADPDVDIPLPIMLKAKLNGTQVIFQHDSGAATTVINERTWKRIGAPKLEETSVKLRSYNGHITVLGKSKVAVELVDKAEQLWVIVVKEGEALLGRNWIRALNLKVEDQLHQKCHQVETTDRLKQILEKYDSVFKSGLGSGKLKVSLKLVDGAKPKFVKARNLPYALREKVGKKLDALVEAGIYEKVQHSEWGTPLCVVLKPDGDIRLCGDYKATLNPVLDVAQYPLPRVEDLFHEMNGAAYFTKLDMQDAYNQLGLDEESQKLTTLTTHQGLYRCTRLPAGIASAVALFQEKMEQTFQGIPGMAKFVDDLNVSGADANANLDRLEAVLERCKENDLRLKKEKCGFLLEEMEFLGHLIDGSGVRPSPKKLDGFKNMPAPENVKQLEAFIGFVNYYGRFVKDFATLAAPLNDLRKKDANWNWNKVHQDAFEEIKARLLKGDLLTHYDPSQQIILATDASEYGIGAVIYHRYPDGTEKVISNASRKLTSAERNYAQIEKEALGIIYGVKKFETYLLGRHFILLTDHKPLLRIFGPKAGDNAIAMKRLTRWAIILMNYDYTIEYRKTEDFANADVLSRLPDPSEVISAEMQDDEDDFEKLFVIDEIKSPLNLERIAEATANDELLKKVMSYAKNGWPKSAEKELNCWWNRREAISCRNGCLLFREKPVIPEQLKMEVLKVLHDAHVGRNRMLMLAKDNFWFPKMNDLITKIAKSCEICNGESKGQKERLHAWESASDFWDRVHIDHAQFHGKMWLVVVDSKTNWIEVLQCSSTDSKTTIKLLKTLFARFGLCKQLVSDNGTGFTSFEFKEFCKSRGIIHTLTPPYHPQSNGVAERAVRTFKEFTEKQVKAGLKLDDAVLNSLLIHRSTRDANDKLSPAEAAFGRKLVTRMTIHQMHTLMHGEENGKQNAEFLIQDKVWVRCYSAGPRWRPGYIKSIVSKCTFIVECQGELLFRHRDQVRKAEESIFDENTNGRKNQQKAAVEKTTETSVENSQRENISAGSSSVAVEQSPNILPQKQSEIVTSARRSERKTMQPTRYSPSNYAKAKPTSSSSTTKKAPGGKNSAKINIIDLESETPTSSAESSPDRLQSFVVKPKATEAHLRGVIRDNKTSYLATKESLMEAAQRANNYFKFATGILNGLGKRMNEGLSANPEDLSQWEDVAGKVKLYFDEYADVFEHHQRLGREGFELRSQLKEVLAAETSGGPTRGSGSRNSVKRRHDYTTRGSRPYARHRSYEDGRGRFVDGTPKEDRRHPRIQYY</sequence>
<dbReference type="Proteomes" id="UP000887580">
    <property type="component" value="Unplaced"/>
</dbReference>
<dbReference type="WBParaSite" id="PS1159_v2.g3310.t1">
    <property type="protein sequence ID" value="PS1159_v2.g3310.t1"/>
    <property type="gene ID" value="PS1159_v2.g3310"/>
</dbReference>
<organism evidence="1 2">
    <name type="scientific">Panagrolaimus sp. PS1159</name>
    <dbReference type="NCBI Taxonomy" id="55785"/>
    <lineage>
        <taxon>Eukaryota</taxon>
        <taxon>Metazoa</taxon>
        <taxon>Ecdysozoa</taxon>
        <taxon>Nematoda</taxon>
        <taxon>Chromadorea</taxon>
        <taxon>Rhabditida</taxon>
        <taxon>Tylenchina</taxon>
        <taxon>Panagrolaimomorpha</taxon>
        <taxon>Panagrolaimoidea</taxon>
        <taxon>Panagrolaimidae</taxon>
        <taxon>Panagrolaimus</taxon>
    </lineage>
</organism>
<reference evidence="2" key="1">
    <citation type="submission" date="2022-11" db="UniProtKB">
        <authorList>
            <consortium name="WormBaseParasite"/>
        </authorList>
    </citation>
    <scope>IDENTIFICATION</scope>
</reference>
<name>A0AC35GBU6_9BILA</name>
<protein>
    <submittedName>
        <fullName evidence="2">Reverse transcriptase</fullName>
    </submittedName>
</protein>
<evidence type="ECO:0000313" key="1">
    <source>
        <dbReference type="Proteomes" id="UP000887580"/>
    </source>
</evidence>
<proteinExistence type="predicted"/>